<dbReference type="PANTHER" id="PTHR43820">
    <property type="entry name" value="HIGH-AFFINITY BRANCHED-CHAIN AMINO ACID TRANSPORT ATP-BINDING PROTEIN LIVF"/>
    <property type="match status" value="1"/>
</dbReference>
<dbReference type="PROSITE" id="PS50893">
    <property type="entry name" value="ABC_TRANSPORTER_2"/>
    <property type="match status" value="1"/>
</dbReference>
<dbReference type="InterPro" id="IPR003593">
    <property type="entry name" value="AAA+_ATPase"/>
</dbReference>
<reference evidence="8" key="1">
    <citation type="journal article" date="2019" name="Int. J. Syst. Evol. Microbiol.">
        <title>The Global Catalogue of Microorganisms (GCM) 10K type strain sequencing project: providing services to taxonomists for standard genome sequencing and annotation.</title>
        <authorList>
            <consortium name="The Broad Institute Genomics Platform"/>
            <consortium name="The Broad Institute Genome Sequencing Center for Infectious Disease"/>
            <person name="Wu L."/>
            <person name="Ma J."/>
        </authorList>
    </citation>
    <scope>NUCLEOTIDE SEQUENCE [LARGE SCALE GENOMIC DNA]</scope>
    <source>
        <strain evidence="8">JCM 18302</strain>
    </source>
</reference>
<dbReference type="RefSeq" id="WP_345610550.1">
    <property type="nucleotide sequence ID" value="NZ_BAABJO010000033.1"/>
</dbReference>
<sequence>MLQIADLHVRYATAEAVRGVDLTATPGRVTLVLGANGAGKTSTLRAAAGLVPAHRGTVVLDGNDVTGHPPHAVVRAGMVLVPEGRRVFAPLTVEENLVLGGYTVPKARSRELMERVFALFPILRERRRGPAGLLSGGEQQMLAFGRALMAQPRVVLLDEPSMGLAPAMVASVLGAVREMADSGLAVLLVEQNAEAGLAVADEVVAMARGEVVFRGAADLARSHASVLRVFLGEAALANKL</sequence>
<evidence type="ECO:0000256" key="1">
    <source>
        <dbReference type="ARBA" id="ARBA00005417"/>
    </source>
</evidence>
<dbReference type="EMBL" id="BAABJO010000033">
    <property type="protein sequence ID" value="GAA5135835.1"/>
    <property type="molecule type" value="Genomic_DNA"/>
</dbReference>
<dbReference type="SMART" id="SM00382">
    <property type="entry name" value="AAA"/>
    <property type="match status" value="1"/>
</dbReference>
<evidence type="ECO:0000256" key="4">
    <source>
        <dbReference type="ARBA" id="ARBA00022840"/>
    </source>
</evidence>
<evidence type="ECO:0000256" key="2">
    <source>
        <dbReference type="ARBA" id="ARBA00022448"/>
    </source>
</evidence>
<dbReference type="CDD" id="cd03224">
    <property type="entry name" value="ABC_TM1139_LivF_branched"/>
    <property type="match status" value="1"/>
</dbReference>
<dbReference type="InterPro" id="IPR003439">
    <property type="entry name" value="ABC_transporter-like_ATP-bd"/>
</dbReference>
<evidence type="ECO:0000313" key="8">
    <source>
        <dbReference type="Proteomes" id="UP001500804"/>
    </source>
</evidence>
<protein>
    <submittedName>
        <fullName evidence="7">ABC transporter ATP-binding protein</fullName>
    </submittedName>
</protein>
<comment type="caution">
    <text evidence="7">The sequence shown here is derived from an EMBL/GenBank/DDBJ whole genome shotgun (WGS) entry which is preliminary data.</text>
</comment>
<keyword evidence="5" id="KW-0029">Amino-acid transport</keyword>
<dbReference type="SUPFAM" id="SSF52540">
    <property type="entry name" value="P-loop containing nucleoside triphosphate hydrolases"/>
    <property type="match status" value="1"/>
</dbReference>
<dbReference type="PANTHER" id="PTHR43820:SF4">
    <property type="entry name" value="HIGH-AFFINITY BRANCHED-CHAIN AMINO ACID TRANSPORT ATP-BINDING PROTEIN LIVF"/>
    <property type="match status" value="1"/>
</dbReference>
<dbReference type="InterPro" id="IPR027417">
    <property type="entry name" value="P-loop_NTPase"/>
</dbReference>
<dbReference type="InterPro" id="IPR052156">
    <property type="entry name" value="BCAA_Transport_ATP-bd_LivF"/>
</dbReference>
<organism evidence="7 8">
    <name type="scientific">Pseudonocardia adelaidensis</name>
    <dbReference type="NCBI Taxonomy" id="648754"/>
    <lineage>
        <taxon>Bacteria</taxon>
        <taxon>Bacillati</taxon>
        <taxon>Actinomycetota</taxon>
        <taxon>Actinomycetes</taxon>
        <taxon>Pseudonocardiales</taxon>
        <taxon>Pseudonocardiaceae</taxon>
        <taxon>Pseudonocardia</taxon>
    </lineage>
</organism>
<dbReference type="PROSITE" id="PS00211">
    <property type="entry name" value="ABC_TRANSPORTER_1"/>
    <property type="match status" value="1"/>
</dbReference>
<accession>A0ABP9NWS2</accession>
<dbReference type="Pfam" id="PF00005">
    <property type="entry name" value="ABC_tran"/>
    <property type="match status" value="1"/>
</dbReference>
<evidence type="ECO:0000259" key="6">
    <source>
        <dbReference type="PROSITE" id="PS50893"/>
    </source>
</evidence>
<gene>
    <name evidence="7" type="ORF">GCM10023320_65970</name>
</gene>
<feature type="domain" description="ABC transporter" evidence="6">
    <location>
        <begin position="2"/>
        <end position="233"/>
    </location>
</feature>
<evidence type="ECO:0000256" key="5">
    <source>
        <dbReference type="ARBA" id="ARBA00022970"/>
    </source>
</evidence>
<evidence type="ECO:0000256" key="3">
    <source>
        <dbReference type="ARBA" id="ARBA00022741"/>
    </source>
</evidence>
<evidence type="ECO:0000313" key="7">
    <source>
        <dbReference type="EMBL" id="GAA5135835.1"/>
    </source>
</evidence>
<keyword evidence="3" id="KW-0547">Nucleotide-binding</keyword>
<comment type="similarity">
    <text evidence="1">Belongs to the ABC transporter superfamily.</text>
</comment>
<keyword evidence="4 7" id="KW-0067">ATP-binding</keyword>
<proteinExistence type="inferred from homology"/>
<dbReference type="Gene3D" id="3.40.50.300">
    <property type="entry name" value="P-loop containing nucleotide triphosphate hydrolases"/>
    <property type="match status" value="1"/>
</dbReference>
<dbReference type="GO" id="GO:0005524">
    <property type="term" value="F:ATP binding"/>
    <property type="evidence" value="ECO:0007669"/>
    <property type="project" value="UniProtKB-KW"/>
</dbReference>
<dbReference type="Proteomes" id="UP001500804">
    <property type="component" value="Unassembled WGS sequence"/>
</dbReference>
<keyword evidence="8" id="KW-1185">Reference proteome</keyword>
<keyword evidence="2" id="KW-0813">Transport</keyword>
<name>A0ABP9NWS2_9PSEU</name>
<dbReference type="InterPro" id="IPR017871">
    <property type="entry name" value="ABC_transporter-like_CS"/>
</dbReference>